<evidence type="ECO:0000256" key="5">
    <source>
        <dbReference type="SAM" id="MobiDB-lite"/>
    </source>
</evidence>
<dbReference type="PANTHER" id="PTHR43776">
    <property type="entry name" value="TRANSPORT ATP-BINDING PROTEIN"/>
    <property type="match status" value="1"/>
</dbReference>
<dbReference type="AlphaFoldDB" id="A0A918CZG0"/>
<dbReference type="Gene3D" id="3.40.50.300">
    <property type="entry name" value="P-loop containing nucleotide triphosphate hydrolases"/>
    <property type="match status" value="1"/>
</dbReference>
<name>A0A918CZG0_9BACI</name>
<organism evidence="7 8">
    <name type="scientific">Oceanobacillus indicireducens</name>
    <dbReference type="NCBI Taxonomy" id="1004261"/>
    <lineage>
        <taxon>Bacteria</taxon>
        <taxon>Bacillati</taxon>
        <taxon>Bacillota</taxon>
        <taxon>Bacilli</taxon>
        <taxon>Bacillales</taxon>
        <taxon>Bacillaceae</taxon>
        <taxon>Oceanobacillus</taxon>
    </lineage>
</organism>
<dbReference type="GO" id="GO:0015833">
    <property type="term" value="P:peptide transport"/>
    <property type="evidence" value="ECO:0007669"/>
    <property type="project" value="InterPro"/>
</dbReference>
<accession>A0A918CZG0</accession>
<evidence type="ECO:0000259" key="6">
    <source>
        <dbReference type="PROSITE" id="PS50893"/>
    </source>
</evidence>
<gene>
    <name evidence="7" type="ORF">GCM10007971_06620</name>
</gene>
<dbReference type="InterPro" id="IPR027417">
    <property type="entry name" value="P-loop_NTPase"/>
</dbReference>
<keyword evidence="8" id="KW-1185">Reference proteome</keyword>
<dbReference type="Proteomes" id="UP000624041">
    <property type="component" value="Unassembled WGS sequence"/>
</dbReference>
<evidence type="ECO:0000256" key="4">
    <source>
        <dbReference type="ARBA" id="ARBA00022840"/>
    </source>
</evidence>
<dbReference type="InterPro" id="IPR050319">
    <property type="entry name" value="ABC_transp_ATP-bind"/>
</dbReference>
<dbReference type="PROSITE" id="PS50893">
    <property type="entry name" value="ABC_TRANSPORTER_2"/>
    <property type="match status" value="1"/>
</dbReference>
<keyword evidence="2" id="KW-0813">Transport</keyword>
<dbReference type="PANTHER" id="PTHR43776:SF8">
    <property type="entry name" value="ABC TRANSPORTER, ATP-BINDING PROTEIN"/>
    <property type="match status" value="1"/>
</dbReference>
<feature type="region of interest" description="Disordered" evidence="5">
    <location>
        <begin position="260"/>
        <end position="285"/>
    </location>
</feature>
<dbReference type="Pfam" id="PF08352">
    <property type="entry name" value="oligo_HPY"/>
    <property type="match status" value="1"/>
</dbReference>
<proteinExistence type="inferred from homology"/>
<evidence type="ECO:0000313" key="8">
    <source>
        <dbReference type="Proteomes" id="UP000624041"/>
    </source>
</evidence>
<dbReference type="InterPro" id="IPR013563">
    <property type="entry name" value="Oligopep_ABC_C"/>
</dbReference>
<keyword evidence="3" id="KW-0547">Nucleotide-binding</keyword>
<dbReference type="GO" id="GO:0055085">
    <property type="term" value="P:transmembrane transport"/>
    <property type="evidence" value="ECO:0007669"/>
    <property type="project" value="UniProtKB-ARBA"/>
</dbReference>
<dbReference type="GO" id="GO:0016887">
    <property type="term" value="F:ATP hydrolysis activity"/>
    <property type="evidence" value="ECO:0007669"/>
    <property type="project" value="InterPro"/>
</dbReference>
<keyword evidence="4 7" id="KW-0067">ATP-binding</keyword>
<dbReference type="InterPro" id="IPR003439">
    <property type="entry name" value="ABC_transporter-like_ATP-bd"/>
</dbReference>
<dbReference type="FunFam" id="3.40.50.300:FF:000016">
    <property type="entry name" value="Oligopeptide ABC transporter ATP-binding component"/>
    <property type="match status" value="1"/>
</dbReference>
<sequence>MSEHPLLEVRGLQKSFDVTKGFFKKEKQYLRAVNDVSFTVQNGEVLGVVGESGCGKSTLGNLIVHLHEPTAGKIVFEGIDMSALSREQLRRQRADIQMIFQDPFSSLNPRKRVFDIIAEPLRTHRDLNKEELQQEVLDLMDLVGLNRSFLNRYPHEFSGGQRQRIGIARAIALRPKLIICDEPVSALDVSIQSQILNLLKKLQKDLQLTYIFIAHGLPAVKHVSDRIAVMYLGKIVEWTTKEELFTNPMHPYTEGLLSAIPIPDPTKRKEQRPLLEGDIPNPVNPPPGCKFHPRCPYKTEICMQVEPEFTDKRAGHFVACHHPLGAEKQAEKKL</sequence>
<dbReference type="Pfam" id="PF00005">
    <property type="entry name" value="ABC_tran"/>
    <property type="match status" value="1"/>
</dbReference>
<dbReference type="GO" id="GO:0005524">
    <property type="term" value="F:ATP binding"/>
    <property type="evidence" value="ECO:0007669"/>
    <property type="project" value="UniProtKB-KW"/>
</dbReference>
<feature type="domain" description="ABC transporter" evidence="6">
    <location>
        <begin position="13"/>
        <end position="257"/>
    </location>
</feature>
<dbReference type="SUPFAM" id="SSF52540">
    <property type="entry name" value="P-loop containing nucleoside triphosphate hydrolases"/>
    <property type="match status" value="1"/>
</dbReference>
<dbReference type="InterPro" id="IPR003593">
    <property type="entry name" value="AAA+_ATPase"/>
</dbReference>
<evidence type="ECO:0000313" key="7">
    <source>
        <dbReference type="EMBL" id="GGN51781.1"/>
    </source>
</evidence>
<reference evidence="7" key="1">
    <citation type="journal article" date="2014" name="Int. J. Syst. Evol. Microbiol.">
        <title>Complete genome sequence of Corynebacterium casei LMG S-19264T (=DSM 44701T), isolated from a smear-ripened cheese.</title>
        <authorList>
            <consortium name="US DOE Joint Genome Institute (JGI-PGF)"/>
            <person name="Walter F."/>
            <person name="Albersmeier A."/>
            <person name="Kalinowski J."/>
            <person name="Ruckert C."/>
        </authorList>
    </citation>
    <scope>NUCLEOTIDE SEQUENCE</scope>
    <source>
        <strain evidence="7">JCM 17251</strain>
    </source>
</reference>
<dbReference type="NCBIfam" id="NF008453">
    <property type="entry name" value="PRK11308.1"/>
    <property type="match status" value="1"/>
</dbReference>
<dbReference type="SMART" id="SM00382">
    <property type="entry name" value="AAA"/>
    <property type="match status" value="1"/>
</dbReference>
<dbReference type="InterPro" id="IPR017871">
    <property type="entry name" value="ABC_transporter-like_CS"/>
</dbReference>
<comment type="caution">
    <text evidence="7">The sequence shown here is derived from an EMBL/GenBank/DDBJ whole genome shotgun (WGS) entry which is preliminary data.</text>
</comment>
<dbReference type="RefSeq" id="WP_188856002.1">
    <property type="nucleotide sequence ID" value="NZ_BMOS01000003.1"/>
</dbReference>
<evidence type="ECO:0000256" key="2">
    <source>
        <dbReference type="ARBA" id="ARBA00022448"/>
    </source>
</evidence>
<dbReference type="EMBL" id="BMOS01000003">
    <property type="protein sequence ID" value="GGN51781.1"/>
    <property type="molecule type" value="Genomic_DNA"/>
</dbReference>
<evidence type="ECO:0000256" key="3">
    <source>
        <dbReference type="ARBA" id="ARBA00022741"/>
    </source>
</evidence>
<feature type="compositionally biased region" description="Basic and acidic residues" evidence="5">
    <location>
        <begin position="265"/>
        <end position="275"/>
    </location>
</feature>
<dbReference type="CDD" id="cd03257">
    <property type="entry name" value="ABC_NikE_OppD_transporters"/>
    <property type="match status" value="1"/>
</dbReference>
<comment type="similarity">
    <text evidence="1">Belongs to the ABC transporter superfamily.</text>
</comment>
<evidence type="ECO:0000256" key="1">
    <source>
        <dbReference type="ARBA" id="ARBA00005417"/>
    </source>
</evidence>
<dbReference type="NCBIfam" id="TIGR01727">
    <property type="entry name" value="oligo_HPY"/>
    <property type="match status" value="1"/>
</dbReference>
<protein>
    <submittedName>
        <fullName evidence="7">ABC transporter ATP-binding protein</fullName>
    </submittedName>
</protein>
<reference evidence="7" key="2">
    <citation type="submission" date="2020-09" db="EMBL/GenBank/DDBJ databases">
        <authorList>
            <person name="Sun Q."/>
            <person name="Ohkuma M."/>
        </authorList>
    </citation>
    <scope>NUCLEOTIDE SEQUENCE</scope>
    <source>
        <strain evidence="7">JCM 17251</strain>
    </source>
</reference>
<dbReference type="PROSITE" id="PS00211">
    <property type="entry name" value="ABC_TRANSPORTER_1"/>
    <property type="match status" value="1"/>
</dbReference>